<protein>
    <submittedName>
        <fullName evidence="4">TIGR01777 family protein</fullName>
    </submittedName>
</protein>
<dbReference type="InterPro" id="IPR010099">
    <property type="entry name" value="SDR39U1"/>
</dbReference>
<dbReference type="InterPro" id="IPR013549">
    <property type="entry name" value="DUF1731"/>
</dbReference>
<evidence type="ECO:0000256" key="1">
    <source>
        <dbReference type="ARBA" id="ARBA00009353"/>
    </source>
</evidence>
<feature type="domain" description="DUF1731" evidence="3">
    <location>
        <begin position="248"/>
        <end position="294"/>
    </location>
</feature>
<evidence type="ECO:0000313" key="4">
    <source>
        <dbReference type="EMBL" id="MVO98475.1"/>
    </source>
</evidence>
<dbReference type="SUPFAM" id="SSF51735">
    <property type="entry name" value="NAD(P)-binding Rossmann-fold domains"/>
    <property type="match status" value="1"/>
</dbReference>
<dbReference type="Gene3D" id="3.40.50.720">
    <property type="entry name" value="NAD(P)-binding Rossmann-like Domain"/>
    <property type="match status" value="1"/>
</dbReference>
<dbReference type="InterPro" id="IPR001509">
    <property type="entry name" value="Epimerase_deHydtase"/>
</dbReference>
<dbReference type="InterPro" id="IPR036291">
    <property type="entry name" value="NAD(P)-bd_dom_sf"/>
</dbReference>
<accession>A0A7X3JY19</accession>
<dbReference type="Proteomes" id="UP000490800">
    <property type="component" value="Unassembled WGS sequence"/>
</dbReference>
<gene>
    <name evidence="4" type="ORF">EDM21_02825</name>
</gene>
<feature type="domain" description="NAD-dependent epimerase/dehydratase" evidence="2">
    <location>
        <begin position="3"/>
        <end position="213"/>
    </location>
</feature>
<name>A0A7X3JY19_9BACL</name>
<organism evidence="4 5">
    <name type="scientific">Paenibacillus lutrae</name>
    <dbReference type="NCBI Taxonomy" id="2078573"/>
    <lineage>
        <taxon>Bacteria</taxon>
        <taxon>Bacillati</taxon>
        <taxon>Bacillota</taxon>
        <taxon>Bacilli</taxon>
        <taxon>Bacillales</taxon>
        <taxon>Paenibacillaceae</taxon>
        <taxon>Paenibacillus</taxon>
    </lineage>
</organism>
<dbReference type="RefSeq" id="WP_157332760.1">
    <property type="nucleotide sequence ID" value="NZ_RHLK01000002.1"/>
</dbReference>
<dbReference type="PANTHER" id="PTHR11092">
    <property type="entry name" value="SUGAR NUCLEOTIDE EPIMERASE RELATED"/>
    <property type="match status" value="1"/>
</dbReference>
<proteinExistence type="inferred from homology"/>
<dbReference type="AlphaFoldDB" id="A0A7X3JY19"/>
<dbReference type="CDD" id="cd05242">
    <property type="entry name" value="SDR_a8"/>
    <property type="match status" value="1"/>
</dbReference>
<sequence>MRIAISGGTGFIGGHLISYFTQRQDELILISRSDPGKSLPGVRTITWSEIEQDPHNLEGLDAWINLAGASINQRWSETAKRQILASRMKTTAAVANAVSALHNKPPVVINASGMSIYGTSETDTYDEFSPPRLTDFLAEVVEQWEEAADRIAAARVVKVRVGIVLGTDGGAFPKMALPYKLGVGGPIGSGNQWMSWIHIDDMVRLIDTCVRNDEIEGPVNATAPNPVRNREFGEVLAGVLHRPNLFRIPSWVMKGLFGELSVLLLEGQRVLPRKMLEHEFQFAYPVLEEALLDLAGKPGRNGHPPSPP</sequence>
<dbReference type="Pfam" id="PF01370">
    <property type="entry name" value="Epimerase"/>
    <property type="match status" value="1"/>
</dbReference>
<dbReference type="OrthoDB" id="9801773at2"/>
<evidence type="ECO:0000313" key="5">
    <source>
        <dbReference type="Proteomes" id="UP000490800"/>
    </source>
</evidence>
<dbReference type="Pfam" id="PF08338">
    <property type="entry name" value="DUF1731"/>
    <property type="match status" value="1"/>
</dbReference>
<keyword evidence="5" id="KW-1185">Reference proteome</keyword>
<dbReference type="NCBIfam" id="TIGR01777">
    <property type="entry name" value="yfcH"/>
    <property type="match status" value="1"/>
</dbReference>
<evidence type="ECO:0000259" key="3">
    <source>
        <dbReference type="Pfam" id="PF08338"/>
    </source>
</evidence>
<comment type="similarity">
    <text evidence="1">Belongs to the NAD(P)-dependent epimerase/dehydratase family. SDR39U1 subfamily.</text>
</comment>
<reference evidence="4 5" key="1">
    <citation type="journal article" date="2019" name="Microorganisms">
        <title>Paenibacillus lutrae sp. nov., A Chitinolytic Species Isolated from A River Otter in Castril Natural Park, Granada, Spain.</title>
        <authorList>
            <person name="Rodriguez M."/>
            <person name="Reina J.C."/>
            <person name="Bejar V."/>
            <person name="Llamas I."/>
        </authorList>
    </citation>
    <scope>NUCLEOTIDE SEQUENCE [LARGE SCALE GENOMIC DNA]</scope>
    <source>
        <strain evidence="4 5">N10</strain>
    </source>
</reference>
<comment type="caution">
    <text evidence="4">The sequence shown here is derived from an EMBL/GenBank/DDBJ whole genome shotgun (WGS) entry which is preliminary data.</text>
</comment>
<dbReference type="PANTHER" id="PTHR11092:SF0">
    <property type="entry name" value="EPIMERASE FAMILY PROTEIN SDR39U1"/>
    <property type="match status" value="1"/>
</dbReference>
<dbReference type="EMBL" id="RHLK01000002">
    <property type="protein sequence ID" value="MVO98475.1"/>
    <property type="molecule type" value="Genomic_DNA"/>
</dbReference>
<evidence type="ECO:0000259" key="2">
    <source>
        <dbReference type="Pfam" id="PF01370"/>
    </source>
</evidence>